<dbReference type="Gene3D" id="1.10.8.60">
    <property type="match status" value="1"/>
</dbReference>
<dbReference type="PRINTS" id="PR00300">
    <property type="entry name" value="CLPPROTEASEA"/>
</dbReference>
<feature type="domain" description="Clp R" evidence="14">
    <location>
        <begin position="1"/>
        <end position="147"/>
    </location>
</feature>
<evidence type="ECO:0000256" key="6">
    <source>
        <dbReference type="ARBA" id="ARBA00023016"/>
    </source>
</evidence>
<dbReference type="PROSITE" id="PS00870">
    <property type="entry name" value="CLPAB_1"/>
    <property type="match status" value="1"/>
</dbReference>
<comment type="function">
    <text evidence="12">Part of a stress-induced multi-chaperone system, it is involved in the recovery of the cell from heat-induced damage, in cooperation with DnaK, DnaJ and GrpE.</text>
</comment>
<dbReference type="EMBL" id="JAMFTQ010000004">
    <property type="protein sequence ID" value="MCP1387608.1"/>
    <property type="molecule type" value="Genomic_DNA"/>
</dbReference>
<dbReference type="InterPro" id="IPR050130">
    <property type="entry name" value="ClpA_ClpB"/>
</dbReference>
<evidence type="ECO:0000256" key="10">
    <source>
        <dbReference type="PROSITE-ProRule" id="PRU01251"/>
    </source>
</evidence>
<comment type="subunit">
    <text evidence="9">Homohexamer. The oligomerization is ATP-dependent.</text>
</comment>
<keyword evidence="16" id="KW-1185">Reference proteome</keyword>
<protein>
    <recommendedName>
        <fullName evidence="2 12">Chaperone protein ClpB</fullName>
    </recommendedName>
</protein>
<evidence type="ECO:0000256" key="13">
    <source>
        <dbReference type="SAM" id="MobiDB-lite"/>
    </source>
</evidence>
<dbReference type="Pfam" id="PF17871">
    <property type="entry name" value="AAA_lid_9"/>
    <property type="match status" value="1"/>
</dbReference>
<dbReference type="InterPro" id="IPR027417">
    <property type="entry name" value="P-loop_NTPase"/>
</dbReference>
<dbReference type="InterPro" id="IPR036628">
    <property type="entry name" value="Clp_N_dom_sf"/>
</dbReference>
<keyword evidence="12" id="KW-0963">Cytoplasm</keyword>
<evidence type="ECO:0000256" key="7">
    <source>
        <dbReference type="ARBA" id="ARBA00023054"/>
    </source>
</evidence>
<evidence type="ECO:0000313" key="16">
    <source>
        <dbReference type="Proteomes" id="UP001204000"/>
    </source>
</evidence>
<keyword evidence="3 10" id="KW-0677">Repeat</keyword>
<dbReference type="InterPro" id="IPR041546">
    <property type="entry name" value="ClpA/ClpB_AAA_lid"/>
</dbReference>
<gene>
    <name evidence="12 15" type="primary">clpB</name>
    <name evidence="15" type="ORF">M5J20_05325</name>
</gene>
<feature type="compositionally biased region" description="Low complexity" evidence="13">
    <location>
        <begin position="7"/>
        <end position="24"/>
    </location>
</feature>
<keyword evidence="5 11" id="KW-0067">ATP-binding</keyword>
<feature type="region of interest" description="Disordered" evidence="13">
    <location>
        <begin position="1"/>
        <end position="25"/>
    </location>
</feature>
<accession>A0ABT1G0R0</accession>
<sequence>MGSFNPTTKTQQALQQALQKASAAGNPDIRPAHLLEAVLTQEEGIAAPVLKATGVDPETVAKEAAQIVAGFPKAEGQNMANPNFNRDALNAINAAQELAGELGDEFVSTEVLLAGIAKGSDEAAELLKKRGATYEVLKGAFPSVRGAKKVTSQDPEDQFQALEKYSTDLTARAREGKIDPVIGRDAEIRRVVQVLSRRTKNNPVLIGEPGVGKTAVVEGLARRIVAGDVPESLKGKTLISLDLGSMVAGAKFRGEFEERLKAVLDEIKSSDGEIITFIDELHTIVGAGATGEGAMDAGNMIKPMLARGELRLVGATTLDEYRKYIEKDAALERRFQQVYVGEPTVEDTIGILRGLKERYEVHHGVRIQDSALVSAAELSNRYITNRFLPDKAIDLVDEAGSRLRMQIDSSPQEIDELERVVRRLEIEEIALAKESDEASQQRLGALRQELADQREKLGEMKARWENEKGEVNRVQAAKEELERLRNESEIAEREGDYGKVSELRYGRIPELEAQVAEAEAQASTKTMLVEEVTPDVIAEVVSSWTGIPAGKMMQGETEKLLNMESVLGERVVGQREAVVAVSDAVRRSRAGVADPDRPIGSFLFLGPTGVGKTELAKALAEFLFDDESAMVRIDMSEYGEKHSVARLVGAPPGYVGYDAGGQLTEAVRRRPYSLVLFDEVEKAHPDVFDVLLQVLDEGRLTDGQGRTVDFRNTVIILTSNLGAGGNREQIMEAVKRHFKPEFINRLDDVVVFEPLSQDQLVGIVEIQLQDLAARLAARRLTLEVSDAAKHWLADRGYDPAYGARPLRRLIQQAIGDRLAKKLLAGEVRDGDIVHVDVADGGEELEVAAR</sequence>
<dbReference type="Proteomes" id="UP001204000">
    <property type="component" value="Unassembled WGS sequence"/>
</dbReference>
<feature type="coiled-coil region" evidence="12">
    <location>
        <begin position="407"/>
        <end position="494"/>
    </location>
</feature>
<dbReference type="Pfam" id="PF00004">
    <property type="entry name" value="AAA"/>
    <property type="match status" value="1"/>
</dbReference>
<dbReference type="Pfam" id="PF07724">
    <property type="entry name" value="AAA_2"/>
    <property type="match status" value="1"/>
</dbReference>
<comment type="similarity">
    <text evidence="1 11">Belongs to the ClpA/ClpB family.</text>
</comment>
<dbReference type="Pfam" id="PF02861">
    <property type="entry name" value="Clp_N"/>
    <property type="match status" value="1"/>
</dbReference>
<comment type="caution">
    <text evidence="15">The sequence shown here is derived from an EMBL/GenBank/DDBJ whole genome shotgun (WGS) entry which is preliminary data.</text>
</comment>
<evidence type="ECO:0000256" key="11">
    <source>
        <dbReference type="RuleBase" id="RU004432"/>
    </source>
</evidence>
<dbReference type="SMART" id="SM00382">
    <property type="entry name" value="AAA"/>
    <property type="match status" value="2"/>
</dbReference>
<keyword evidence="6 12" id="KW-0346">Stress response</keyword>
<dbReference type="InterPro" id="IPR028299">
    <property type="entry name" value="ClpA/B_CS2"/>
</dbReference>
<dbReference type="InterPro" id="IPR003959">
    <property type="entry name" value="ATPase_AAA_core"/>
</dbReference>
<dbReference type="PANTHER" id="PTHR11638:SF18">
    <property type="entry name" value="HEAT SHOCK PROTEIN 104"/>
    <property type="match status" value="1"/>
</dbReference>
<keyword evidence="7 12" id="KW-0175">Coiled coil</keyword>
<dbReference type="SUPFAM" id="SSF81923">
    <property type="entry name" value="Double Clp-N motif"/>
    <property type="match status" value="1"/>
</dbReference>
<evidence type="ECO:0000256" key="8">
    <source>
        <dbReference type="ARBA" id="ARBA00023186"/>
    </source>
</evidence>
<dbReference type="Pfam" id="PF10431">
    <property type="entry name" value="ClpB_D2-small"/>
    <property type="match status" value="1"/>
</dbReference>
<proteinExistence type="inferred from homology"/>
<comment type="subcellular location">
    <subcellularLocation>
        <location evidence="12">Cytoplasm</location>
    </subcellularLocation>
</comment>
<dbReference type="PROSITE" id="PS51903">
    <property type="entry name" value="CLP_R"/>
    <property type="match status" value="1"/>
</dbReference>
<evidence type="ECO:0000256" key="1">
    <source>
        <dbReference type="ARBA" id="ARBA00008675"/>
    </source>
</evidence>
<keyword evidence="4 11" id="KW-0547">Nucleotide-binding</keyword>
<evidence type="ECO:0000259" key="14">
    <source>
        <dbReference type="PROSITE" id="PS51903"/>
    </source>
</evidence>
<dbReference type="NCBIfam" id="TIGR03346">
    <property type="entry name" value="chaperone_ClpB"/>
    <property type="match status" value="1"/>
</dbReference>
<keyword evidence="8 11" id="KW-0143">Chaperone</keyword>
<dbReference type="Gene3D" id="3.40.50.300">
    <property type="entry name" value="P-loop containing nucleotide triphosphate hydrolases"/>
    <property type="match status" value="3"/>
</dbReference>
<evidence type="ECO:0000256" key="4">
    <source>
        <dbReference type="ARBA" id="ARBA00022741"/>
    </source>
</evidence>
<evidence type="ECO:0000256" key="3">
    <source>
        <dbReference type="ARBA" id="ARBA00022737"/>
    </source>
</evidence>
<dbReference type="InterPro" id="IPR017730">
    <property type="entry name" value="Chaperonin_ClpB"/>
</dbReference>
<evidence type="ECO:0000256" key="2">
    <source>
        <dbReference type="ARBA" id="ARBA00017574"/>
    </source>
</evidence>
<evidence type="ECO:0000256" key="5">
    <source>
        <dbReference type="ARBA" id="ARBA00022840"/>
    </source>
</evidence>
<dbReference type="PROSITE" id="PS00871">
    <property type="entry name" value="CLPAB_2"/>
    <property type="match status" value="1"/>
</dbReference>
<comment type="subunit">
    <text evidence="12">Homohexamer; The oligomerization is ATP-dependent.</text>
</comment>
<dbReference type="InterPro" id="IPR019489">
    <property type="entry name" value="Clp_ATPase_C"/>
</dbReference>
<dbReference type="SMART" id="SM01086">
    <property type="entry name" value="ClpB_D2-small"/>
    <property type="match status" value="1"/>
</dbReference>
<dbReference type="CDD" id="cd19499">
    <property type="entry name" value="RecA-like_ClpB_Hsp104-like"/>
    <property type="match status" value="1"/>
</dbReference>
<dbReference type="CDD" id="cd00009">
    <property type="entry name" value="AAA"/>
    <property type="match status" value="1"/>
</dbReference>
<evidence type="ECO:0000256" key="9">
    <source>
        <dbReference type="ARBA" id="ARBA00026057"/>
    </source>
</evidence>
<organism evidence="15 16">
    <name type="scientific">Corynebacterium stercoris</name>
    <dbReference type="NCBI Taxonomy" id="2943490"/>
    <lineage>
        <taxon>Bacteria</taxon>
        <taxon>Bacillati</taxon>
        <taxon>Actinomycetota</taxon>
        <taxon>Actinomycetes</taxon>
        <taxon>Mycobacteriales</taxon>
        <taxon>Corynebacteriaceae</taxon>
        <taxon>Corynebacterium</taxon>
    </lineage>
</organism>
<dbReference type="SUPFAM" id="SSF52540">
    <property type="entry name" value="P-loop containing nucleoside triphosphate hydrolases"/>
    <property type="match status" value="2"/>
</dbReference>
<dbReference type="InterPro" id="IPR018368">
    <property type="entry name" value="ClpA/B_CS1"/>
</dbReference>
<dbReference type="Gene3D" id="1.10.1780.10">
    <property type="entry name" value="Clp, N-terminal domain"/>
    <property type="match status" value="1"/>
</dbReference>
<dbReference type="PANTHER" id="PTHR11638">
    <property type="entry name" value="ATP-DEPENDENT CLP PROTEASE"/>
    <property type="match status" value="1"/>
</dbReference>
<dbReference type="InterPro" id="IPR001270">
    <property type="entry name" value="ClpA/B"/>
</dbReference>
<dbReference type="RefSeq" id="WP_253577242.1">
    <property type="nucleotide sequence ID" value="NZ_JAMFTQ010000004.1"/>
</dbReference>
<evidence type="ECO:0000256" key="12">
    <source>
        <dbReference type="RuleBase" id="RU362034"/>
    </source>
</evidence>
<evidence type="ECO:0000313" key="15">
    <source>
        <dbReference type="EMBL" id="MCP1387608.1"/>
    </source>
</evidence>
<name>A0ABT1G0R0_9CORY</name>
<dbReference type="InterPro" id="IPR003593">
    <property type="entry name" value="AAA+_ATPase"/>
</dbReference>
<reference evidence="15" key="1">
    <citation type="submission" date="2022-05" db="EMBL/GenBank/DDBJ databases">
        <title>Corynebacterium sp. TA-R-1 sp. nov., isolated from human feces.</title>
        <authorList>
            <person name="Shamsuzzaman M."/>
            <person name="Dahal R.H."/>
        </authorList>
    </citation>
    <scope>NUCLEOTIDE SEQUENCE</scope>
    <source>
        <strain evidence="15">TA-R-1</strain>
    </source>
</reference>
<dbReference type="InterPro" id="IPR004176">
    <property type="entry name" value="Clp_R_N"/>
</dbReference>